<evidence type="ECO:0000256" key="1">
    <source>
        <dbReference type="SAM" id="MobiDB-lite"/>
    </source>
</evidence>
<reference evidence="2" key="1">
    <citation type="journal article" date="2020" name="Stud. Mycol.">
        <title>101 Dothideomycetes genomes: a test case for predicting lifestyles and emergence of pathogens.</title>
        <authorList>
            <person name="Haridas S."/>
            <person name="Albert R."/>
            <person name="Binder M."/>
            <person name="Bloem J."/>
            <person name="Labutti K."/>
            <person name="Salamov A."/>
            <person name="Andreopoulos B."/>
            <person name="Baker S."/>
            <person name="Barry K."/>
            <person name="Bills G."/>
            <person name="Bluhm B."/>
            <person name="Cannon C."/>
            <person name="Castanera R."/>
            <person name="Culley D."/>
            <person name="Daum C."/>
            <person name="Ezra D."/>
            <person name="Gonzalez J."/>
            <person name="Henrissat B."/>
            <person name="Kuo A."/>
            <person name="Liang C."/>
            <person name="Lipzen A."/>
            <person name="Lutzoni F."/>
            <person name="Magnuson J."/>
            <person name="Mondo S."/>
            <person name="Nolan M."/>
            <person name="Ohm R."/>
            <person name="Pangilinan J."/>
            <person name="Park H.-J."/>
            <person name="Ramirez L."/>
            <person name="Alfaro M."/>
            <person name="Sun H."/>
            <person name="Tritt A."/>
            <person name="Yoshinaga Y."/>
            <person name="Zwiers L.-H."/>
            <person name="Turgeon B."/>
            <person name="Goodwin S."/>
            <person name="Spatafora J."/>
            <person name="Crous P."/>
            <person name="Grigoriev I."/>
        </authorList>
    </citation>
    <scope>NUCLEOTIDE SEQUENCE</scope>
    <source>
        <strain evidence="2">CBS 101060</strain>
    </source>
</reference>
<feature type="region of interest" description="Disordered" evidence="1">
    <location>
        <begin position="51"/>
        <end position="228"/>
    </location>
</feature>
<accession>A0A9P4VV46</accession>
<feature type="region of interest" description="Disordered" evidence="1">
    <location>
        <begin position="283"/>
        <end position="388"/>
    </location>
</feature>
<evidence type="ECO:0000313" key="3">
    <source>
        <dbReference type="Proteomes" id="UP000799429"/>
    </source>
</evidence>
<dbReference type="EMBL" id="MU006089">
    <property type="protein sequence ID" value="KAF2842637.1"/>
    <property type="molecule type" value="Genomic_DNA"/>
</dbReference>
<feature type="compositionally biased region" description="Basic and acidic residues" evidence="1">
    <location>
        <begin position="198"/>
        <end position="211"/>
    </location>
</feature>
<sequence>MEQIRIAREEGKTNVVLTTAELEALERRKQRQQSEVLVPIASIVDERLTAQRAPSLDKIRSKRKMSINSIFGSPSPRSRNSKSASRKSSPRRTTDPVAAPVQTHGETGPAASNFVTESPESVVASSQGPYVSPQQQTSTRPRSSRPGSRSSSTNNSRRYSNPPPTQFDLTQIGGGYTTYPRPSFDSFRPPSSGSRHSSIHESDFEGRRGRSDSVAQQPGAWPPSPIGSTFALSTNVAFTPPSMRRVGSGPPEVAYSKLLRRVSTGTGSSIASVNSASVPLPERAPVTVPAGLSDRYSNPTMTHALSTAASGSGPNSNTGNDARISRPNVIAEPVDQVRERDLVNERERDQSGSNDTREVASSADIPRKSVASSSGNPLGAGKGRRRKR</sequence>
<comment type="caution">
    <text evidence="2">The sequence shown here is derived from an EMBL/GenBank/DDBJ whole genome shotgun (WGS) entry which is preliminary data.</text>
</comment>
<feature type="compositionally biased region" description="Basic and acidic residues" evidence="1">
    <location>
        <begin position="335"/>
        <end position="358"/>
    </location>
</feature>
<feature type="compositionally biased region" description="Low complexity" evidence="1">
    <location>
        <begin position="132"/>
        <end position="160"/>
    </location>
</feature>
<feature type="compositionally biased region" description="Low complexity" evidence="1">
    <location>
        <begin position="180"/>
        <end position="196"/>
    </location>
</feature>
<dbReference type="AlphaFoldDB" id="A0A9P4VV46"/>
<keyword evidence="3" id="KW-1185">Reference proteome</keyword>
<organism evidence="2 3">
    <name type="scientific">Patellaria atrata CBS 101060</name>
    <dbReference type="NCBI Taxonomy" id="1346257"/>
    <lineage>
        <taxon>Eukaryota</taxon>
        <taxon>Fungi</taxon>
        <taxon>Dikarya</taxon>
        <taxon>Ascomycota</taxon>
        <taxon>Pezizomycotina</taxon>
        <taxon>Dothideomycetes</taxon>
        <taxon>Dothideomycetes incertae sedis</taxon>
        <taxon>Patellariales</taxon>
        <taxon>Patellariaceae</taxon>
        <taxon>Patellaria</taxon>
    </lineage>
</organism>
<evidence type="ECO:0000313" key="2">
    <source>
        <dbReference type="EMBL" id="KAF2842637.1"/>
    </source>
</evidence>
<gene>
    <name evidence="2" type="ORF">M501DRAFT_1012040</name>
</gene>
<proteinExistence type="predicted"/>
<feature type="compositionally biased region" description="Polar residues" evidence="1">
    <location>
        <begin position="295"/>
        <end position="320"/>
    </location>
</feature>
<feature type="compositionally biased region" description="Low complexity" evidence="1">
    <location>
        <begin position="73"/>
        <end position="83"/>
    </location>
</feature>
<protein>
    <submittedName>
        <fullName evidence="2">Uncharacterized protein</fullName>
    </submittedName>
</protein>
<feature type="compositionally biased region" description="Polar residues" evidence="1">
    <location>
        <begin position="113"/>
        <end position="129"/>
    </location>
</feature>
<dbReference type="Proteomes" id="UP000799429">
    <property type="component" value="Unassembled WGS sequence"/>
</dbReference>
<name>A0A9P4VV46_9PEZI</name>